<name>A0A6D2HQ11_9BRAS</name>
<evidence type="ECO:0000259" key="1">
    <source>
        <dbReference type="PROSITE" id="PS50181"/>
    </source>
</evidence>
<dbReference type="InterPro" id="IPR050796">
    <property type="entry name" value="SCF_F-box_component"/>
</dbReference>
<dbReference type="PROSITE" id="PS50181">
    <property type="entry name" value="FBOX"/>
    <property type="match status" value="1"/>
</dbReference>
<dbReference type="AlphaFoldDB" id="A0A6D2HQ11"/>
<dbReference type="InterPro" id="IPR001810">
    <property type="entry name" value="F-box_dom"/>
</dbReference>
<dbReference type="CDD" id="cd22157">
    <property type="entry name" value="F-box_AtFBW1-like"/>
    <property type="match status" value="1"/>
</dbReference>
<feature type="domain" description="F-box" evidence="1">
    <location>
        <begin position="1"/>
        <end position="46"/>
    </location>
</feature>
<dbReference type="Proteomes" id="UP000467841">
    <property type="component" value="Unassembled WGS sequence"/>
</dbReference>
<keyword evidence="3" id="KW-1185">Reference proteome</keyword>
<dbReference type="NCBIfam" id="TIGR01640">
    <property type="entry name" value="F_box_assoc_1"/>
    <property type="match status" value="1"/>
</dbReference>
<comment type="caution">
    <text evidence="2">The sequence shown here is derived from an EMBL/GenBank/DDBJ whole genome shotgun (WGS) entry which is preliminary data.</text>
</comment>
<sequence length="367" mass="42939">MEVEKLPWELEVEILSRVPPLSLVRFRTVCKRWQTLFNDKMFINNHLAHSRPQFILCTKSQIYSACIHDLDGNDPSIKMRKLVLDYPNFMLPKKIVYCDGFLLCISDQGVAVWNPWLRQTRWLDYHESCGIRKYGILYDIKSNGYKILRYVIDLDACLANRKIQIYEIASNAWKVVNVEDTLKENLIYLSNSVSLNGTLYYIAFTYEDSCWYSIRRFTCATEKFDTLCRLPCKNVRENTRVLALFKRDRLSVLEQCDATNEIVVWVTKENIKNEDDEAVLWVKFMTVSISIPKLYHKNYNFICDPCYFIDDTDDKRLVVCFGDQFGQACIYIVKGHELKKIKIDPMVESLTNVCAYIPSLVPILGQI</sequence>
<dbReference type="PANTHER" id="PTHR31672:SF13">
    <property type="entry name" value="F-BOX PROTEIN CPR30-LIKE"/>
    <property type="match status" value="1"/>
</dbReference>
<dbReference type="InterPro" id="IPR006527">
    <property type="entry name" value="F-box-assoc_dom_typ1"/>
</dbReference>
<organism evidence="2 3">
    <name type="scientific">Microthlaspi erraticum</name>
    <dbReference type="NCBI Taxonomy" id="1685480"/>
    <lineage>
        <taxon>Eukaryota</taxon>
        <taxon>Viridiplantae</taxon>
        <taxon>Streptophyta</taxon>
        <taxon>Embryophyta</taxon>
        <taxon>Tracheophyta</taxon>
        <taxon>Spermatophyta</taxon>
        <taxon>Magnoliopsida</taxon>
        <taxon>eudicotyledons</taxon>
        <taxon>Gunneridae</taxon>
        <taxon>Pentapetalae</taxon>
        <taxon>rosids</taxon>
        <taxon>malvids</taxon>
        <taxon>Brassicales</taxon>
        <taxon>Brassicaceae</taxon>
        <taxon>Coluteocarpeae</taxon>
        <taxon>Microthlaspi</taxon>
    </lineage>
</organism>
<gene>
    <name evidence="2" type="ORF">MERR_LOCUS5430</name>
</gene>
<dbReference type="PANTHER" id="PTHR31672">
    <property type="entry name" value="BNACNNG10540D PROTEIN"/>
    <property type="match status" value="1"/>
</dbReference>
<dbReference type="SMART" id="SM00256">
    <property type="entry name" value="FBOX"/>
    <property type="match status" value="1"/>
</dbReference>
<dbReference type="Pfam" id="PF07734">
    <property type="entry name" value="FBA_1"/>
    <property type="match status" value="1"/>
</dbReference>
<evidence type="ECO:0000313" key="3">
    <source>
        <dbReference type="Proteomes" id="UP000467841"/>
    </source>
</evidence>
<reference evidence="2" key="1">
    <citation type="submission" date="2020-01" db="EMBL/GenBank/DDBJ databases">
        <authorList>
            <person name="Mishra B."/>
        </authorList>
    </citation>
    <scope>NUCLEOTIDE SEQUENCE [LARGE SCALE GENOMIC DNA]</scope>
</reference>
<dbReference type="SUPFAM" id="SSF81383">
    <property type="entry name" value="F-box domain"/>
    <property type="match status" value="1"/>
</dbReference>
<protein>
    <recommendedName>
        <fullName evidence="1">F-box domain-containing protein</fullName>
    </recommendedName>
</protein>
<dbReference type="Gene3D" id="1.20.1280.50">
    <property type="match status" value="1"/>
</dbReference>
<proteinExistence type="predicted"/>
<dbReference type="InterPro" id="IPR036047">
    <property type="entry name" value="F-box-like_dom_sf"/>
</dbReference>
<dbReference type="OrthoDB" id="1025397at2759"/>
<dbReference type="EMBL" id="CACVBM020000355">
    <property type="protein sequence ID" value="CAA7018195.1"/>
    <property type="molecule type" value="Genomic_DNA"/>
</dbReference>
<dbReference type="InterPro" id="IPR017451">
    <property type="entry name" value="F-box-assoc_interact_dom"/>
</dbReference>
<dbReference type="Pfam" id="PF00646">
    <property type="entry name" value="F-box"/>
    <property type="match status" value="1"/>
</dbReference>
<accession>A0A6D2HQ11</accession>
<evidence type="ECO:0000313" key="2">
    <source>
        <dbReference type="EMBL" id="CAA7018195.1"/>
    </source>
</evidence>